<name>A0A6L5GT59_9FIRM</name>
<dbReference type="InterPro" id="IPR002347">
    <property type="entry name" value="SDR_fam"/>
</dbReference>
<dbReference type="InterPro" id="IPR036291">
    <property type="entry name" value="NAD(P)-bd_dom_sf"/>
</dbReference>
<dbReference type="Proteomes" id="UP000473648">
    <property type="component" value="Unassembled WGS sequence"/>
</dbReference>
<evidence type="ECO:0000256" key="2">
    <source>
        <dbReference type="ARBA" id="ARBA00023002"/>
    </source>
</evidence>
<dbReference type="GO" id="GO:0016020">
    <property type="term" value="C:membrane"/>
    <property type="evidence" value="ECO:0007669"/>
    <property type="project" value="TreeGrafter"/>
</dbReference>
<dbReference type="CDD" id="cd05233">
    <property type="entry name" value="SDR_c"/>
    <property type="match status" value="1"/>
</dbReference>
<dbReference type="PANTHER" id="PTHR44196:SF2">
    <property type="entry name" value="SHORT-CHAIN DEHYDROGENASE-RELATED"/>
    <property type="match status" value="1"/>
</dbReference>
<dbReference type="SUPFAM" id="SSF51735">
    <property type="entry name" value="NAD(P)-binding Rossmann-fold domains"/>
    <property type="match status" value="1"/>
</dbReference>
<dbReference type="InterPro" id="IPR020904">
    <property type="entry name" value="Sc_DH/Rdtase_CS"/>
</dbReference>
<comment type="caution">
    <text evidence="4">The sequence shown here is derived from an EMBL/GenBank/DDBJ whole genome shotgun (WGS) entry which is preliminary data.</text>
</comment>
<dbReference type="PRINTS" id="PR00080">
    <property type="entry name" value="SDRFAMILY"/>
</dbReference>
<dbReference type="PROSITE" id="PS00061">
    <property type="entry name" value="ADH_SHORT"/>
    <property type="match status" value="1"/>
</dbReference>
<evidence type="ECO:0000256" key="1">
    <source>
        <dbReference type="ARBA" id="ARBA00006484"/>
    </source>
</evidence>
<dbReference type="Pfam" id="PF00106">
    <property type="entry name" value="adh_short"/>
    <property type="match status" value="1"/>
</dbReference>
<keyword evidence="5" id="KW-1185">Reference proteome</keyword>
<dbReference type="PRINTS" id="PR00081">
    <property type="entry name" value="GDHRDH"/>
</dbReference>
<organism evidence="4 5">
    <name type="scientific">Candidatus Pseudoramibacter fermentans</name>
    <dbReference type="NCBI Taxonomy" id="2594427"/>
    <lineage>
        <taxon>Bacteria</taxon>
        <taxon>Bacillati</taxon>
        <taxon>Bacillota</taxon>
        <taxon>Clostridia</taxon>
        <taxon>Eubacteriales</taxon>
        <taxon>Eubacteriaceae</taxon>
        <taxon>Pseudoramibacter</taxon>
    </lineage>
</organism>
<dbReference type="GO" id="GO:0016491">
    <property type="term" value="F:oxidoreductase activity"/>
    <property type="evidence" value="ECO:0007669"/>
    <property type="project" value="UniProtKB-KW"/>
</dbReference>
<proteinExistence type="inferred from homology"/>
<keyword evidence="2" id="KW-0560">Oxidoreductase</keyword>
<evidence type="ECO:0000313" key="5">
    <source>
        <dbReference type="Proteomes" id="UP000473648"/>
    </source>
</evidence>
<dbReference type="EMBL" id="VOGB01000005">
    <property type="protein sequence ID" value="MQM73459.1"/>
    <property type="molecule type" value="Genomic_DNA"/>
</dbReference>
<dbReference type="PANTHER" id="PTHR44196">
    <property type="entry name" value="DEHYDROGENASE/REDUCTASE SDR FAMILY MEMBER 7B"/>
    <property type="match status" value="1"/>
</dbReference>
<protein>
    <submittedName>
        <fullName evidence="4">SDR family NAD(P)-dependent oxidoreductase</fullName>
    </submittedName>
</protein>
<dbReference type="AlphaFoldDB" id="A0A6L5GT59"/>
<dbReference type="Gene3D" id="3.40.50.720">
    <property type="entry name" value="NAD(P)-binding Rossmann-like Domain"/>
    <property type="match status" value="1"/>
</dbReference>
<evidence type="ECO:0000256" key="3">
    <source>
        <dbReference type="RuleBase" id="RU000363"/>
    </source>
</evidence>
<comment type="similarity">
    <text evidence="1 3">Belongs to the short-chain dehydrogenases/reductases (SDR) family.</text>
</comment>
<evidence type="ECO:0000313" key="4">
    <source>
        <dbReference type="EMBL" id="MQM73459.1"/>
    </source>
</evidence>
<gene>
    <name evidence="4" type="ORF">FRC53_08630</name>
</gene>
<sequence length="275" mass="30607">MLVYAAAKKPKTGSKKRIALITGASSGLGREYARRLDRTEKDLDEIWLVARRADRLNALAGELACGTRVLPLDLTKPESLTALKTALTEADVEVAVLINCAGLGKIGNYEKLPLADSDNMIEVNDRAAVDVTVTALSFMGPGGRILEICSTAAFQPLQHFNVYAASKIFLYHYTRALRMELLPRHIRVTAVCPYWMRDTEFIPIAKAAEAKGEKPAIKNFAFGVPADRVARRSLRTNRLGMAVSTPGLFCTIHRFFSKLLPREVLLYFWELLRRL</sequence>
<accession>A0A6L5GT59</accession>
<reference evidence="4" key="1">
    <citation type="journal article" date="2020" name="Appl. Environ. Microbiol.">
        <title>Medium-Chain Fatty Acid Synthesis by 'Candidatus Weimeria bifida' gen. nov., sp. nov., and 'Candidatus Pseudoramibacter fermentans' sp. nov.</title>
        <authorList>
            <person name="Scarborough M.J."/>
            <person name="Myers K.S."/>
            <person name="Donohue T.J."/>
            <person name="Noguera D.R."/>
        </authorList>
    </citation>
    <scope>NUCLEOTIDE SEQUENCE</scope>
    <source>
        <strain evidence="4">EUB1.1</strain>
    </source>
</reference>